<accession>A0A6F8VAS9</accession>
<name>A0A6F8VAS9_9PROT</name>
<evidence type="ECO:0000313" key="4">
    <source>
        <dbReference type="Proteomes" id="UP000502260"/>
    </source>
</evidence>
<sequence length="79" mass="8590">MPIYDYHCKDCDKTFELLVRASSTPACPACGSAQLEKLLSRPAAPGQTAGILAQARSQAAREGHFSNYKASERPKKGRH</sequence>
<dbReference type="InterPro" id="IPR013429">
    <property type="entry name" value="Regulatory_FmdB_Zinc_ribbon"/>
</dbReference>
<dbReference type="AlphaFoldDB" id="A0A6F8VAS9"/>
<evidence type="ECO:0000259" key="2">
    <source>
        <dbReference type="SMART" id="SM00834"/>
    </source>
</evidence>
<feature type="compositionally biased region" description="Basic and acidic residues" evidence="1">
    <location>
        <begin position="59"/>
        <end position="79"/>
    </location>
</feature>
<dbReference type="SMART" id="SM00834">
    <property type="entry name" value="CxxC_CXXC_SSSS"/>
    <property type="match status" value="1"/>
</dbReference>
<feature type="region of interest" description="Disordered" evidence="1">
    <location>
        <begin position="52"/>
        <end position="79"/>
    </location>
</feature>
<protein>
    <submittedName>
        <fullName evidence="3">FmdB family transcriptional regulator</fullName>
    </submittedName>
</protein>
<keyword evidence="4" id="KW-1185">Reference proteome</keyword>
<gene>
    <name evidence="3" type="ORF">SKTS_09580</name>
</gene>
<dbReference type="PANTHER" id="PTHR34404">
    <property type="entry name" value="REGULATORY PROTEIN, FMDB FAMILY"/>
    <property type="match status" value="1"/>
</dbReference>
<proteinExistence type="predicted"/>
<dbReference type="RefSeq" id="WP_173061162.1">
    <property type="nucleotide sequence ID" value="NZ_AP022853.1"/>
</dbReference>
<evidence type="ECO:0000313" key="3">
    <source>
        <dbReference type="EMBL" id="BCB26072.1"/>
    </source>
</evidence>
<organism evidence="3 4">
    <name type="scientific">Sulfurimicrobium lacus</name>
    <dbReference type="NCBI Taxonomy" id="2715678"/>
    <lineage>
        <taxon>Bacteria</taxon>
        <taxon>Pseudomonadati</taxon>
        <taxon>Pseudomonadota</taxon>
        <taxon>Betaproteobacteria</taxon>
        <taxon>Nitrosomonadales</taxon>
        <taxon>Sulfuricellaceae</taxon>
        <taxon>Sulfurimicrobium</taxon>
    </lineage>
</organism>
<reference evidence="4" key="1">
    <citation type="submission" date="2020-03" db="EMBL/GenBank/DDBJ databases">
        <title>Complete genome sequence of sulfur-oxidizing bacterium skT11.</title>
        <authorList>
            <person name="Kanda M."/>
            <person name="Kojima H."/>
            <person name="Fukui M."/>
        </authorList>
    </citation>
    <scope>NUCLEOTIDE SEQUENCE [LARGE SCALE GENOMIC DNA]</scope>
    <source>
        <strain evidence="4">skT11</strain>
    </source>
</reference>
<feature type="domain" description="Putative regulatory protein FmdB zinc ribbon" evidence="2">
    <location>
        <begin position="1"/>
        <end position="40"/>
    </location>
</feature>
<dbReference type="Pfam" id="PF09723">
    <property type="entry name" value="Zn_ribbon_8"/>
    <property type="match status" value="1"/>
</dbReference>
<dbReference type="NCBIfam" id="TIGR02605">
    <property type="entry name" value="CxxC_CxxC_SSSS"/>
    <property type="match status" value="1"/>
</dbReference>
<evidence type="ECO:0000256" key="1">
    <source>
        <dbReference type="SAM" id="MobiDB-lite"/>
    </source>
</evidence>
<dbReference type="KEGG" id="slac:SKTS_09580"/>
<dbReference type="Proteomes" id="UP000502260">
    <property type="component" value="Chromosome"/>
</dbReference>
<dbReference type="EMBL" id="AP022853">
    <property type="protein sequence ID" value="BCB26072.1"/>
    <property type="molecule type" value="Genomic_DNA"/>
</dbReference>
<dbReference type="PANTHER" id="PTHR34404:SF1">
    <property type="entry name" value="REGULATORY PROTEIN, FMDB FAMILY"/>
    <property type="match status" value="1"/>
</dbReference>